<keyword evidence="3" id="KW-0449">Lipoprotein</keyword>
<dbReference type="RefSeq" id="WP_141268702.1">
    <property type="nucleotide sequence ID" value="NZ_BJLH01000001.1"/>
</dbReference>
<dbReference type="PANTHER" id="PTHR12277:SF81">
    <property type="entry name" value="PROTEIN ABHD13"/>
    <property type="match status" value="1"/>
</dbReference>
<evidence type="ECO:0000313" key="3">
    <source>
        <dbReference type="EMBL" id="GEA59137.1"/>
    </source>
</evidence>
<sequence length="281" mass="30411">MSKKLTIFLAVSMVVTIFISVIVSLNIGRKQFQQSTFVTKSLGSASPTDVGLNYENIDIAVGSRVLKAWYIPASHESGSVMVFHGQNESLSDWISAIEHLNQQGLSVFVFDYSGFGESQGEPSVAALREDASAAYGEFRKRVGHLPSYFLGYSLGAGILIDALSHNNMPANGVILVSPFSSIRDVAVQSGSVPRLFSFVVPNAYDNVTMVKSLQLPIHIVHSETDGRFPVWMAKKIYAANSNADLTIVPTPTHSDFLKSQHELGGAGEKLWSAVLAPMTSD</sequence>
<keyword evidence="1" id="KW-0472">Membrane</keyword>
<reference evidence="3 4" key="1">
    <citation type="submission" date="2019-06" db="EMBL/GenBank/DDBJ databases">
        <title>Whole genome shotgun sequence of Vibrio comitans NBRC 102076.</title>
        <authorList>
            <person name="Hosoyama A."/>
            <person name="Uohara A."/>
            <person name="Ohji S."/>
            <person name="Ichikawa N."/>
        </authorList>
    </citation>
    <scope>NUCLEOTIDE SEQUENCE [LARGE SCALE GENOMIC DNA]</scope>
    <source>
        <strain evidence="3 4">NBRC 102076</strain>
    </source>
</reference>
<dbReference type="Proteomes" id="UP000318242">
    <property type="component" value="Unassembled WGS sequence"/>
</dbReference>
<evidence type="ECO:0000259" key="2">
    <source>
        <dbReference type="Pfam" id="PF12146"/>
    </source>
</evidence>
<dbReference type="PANTHER" id="PTHR12277">
    <property type="entry name" value="ALPHA/BETA HYDROLASE DOMAIN-CONTAINING PROTEIN"/>
    <property type="match status" value="1"/>
</dbReference>
<proteinExistence type="predicted"/>
<keyword evidence="4" id="KW-1185">Reference proteome</keyword>
<evidence type="ECO:0000256" key="1">
    <source>
        <dbReference type="SAM" id="Phobius"/>
    </source>
</evidence>
<dbReference type="Pfam" id="PF12146">
    <property type="entry name" value="Hydrolase_4"/>
    <property type="match status" value="1"/>
</dbReference>
<name>A0A4Y3II95_9VIBR</name>
<dbReference type="Gene3D" id="3.40.50.1820">
    <property type="entry name" value="alpha/beta hydrolase"/>
    <property type="match status" value="1"/>
</dbReference>
<dbReference type="InterPro" id="IPR022742">
    <property type="entry name" value="Hydrolase_4"/>
</dbReference>
<dbReference type="InterPro" id="IPR029058">
    <property type="entry name" value="AB_hydrolase_fold"/>
</dbReference>
<comment type="caution">
    <text evidence="3">The sequence shown here is derived from an EMBL/GenBank/DDBJ whole genome shotgun (WGS) entry which is preliminary data.</text>
</comment>
<evidence type="ECO:0000313" key="4">
    <source>
        <dbReference type="Proteomes" id="UP000318242"/>
    </source>
</evidence>
<gene>
    <name evidence="3" type="ORF">VCO01S_03300</name>
</gene>
<accession>A0A4Y3II95</accession>
<keyword evidence="1" id="KW-0812">Transmembrane</keyword>
<dbReference type="SUPFAM" id="SSF53474">
    <property type="entry name" value="alpha/beta-Hydrolases"/>
    <property type="match status" value="1"/>
</dbReference>
<dbReference type="OrthoDB" id="9798884at2"/>
<protein>
    <submittedName>
        <fullName evidence="3">Lipoprotein</fullName>
    </submittedName>
</protein>
<feature type="domain" description="Serine aminopeptidase S33" evidence="2">
    <location>
        <begin position="76"/>
        <end position="185"/>
    </location>
</feature>
<dbReference type="AlphaFoldDB" id="A0A4Y3II95"/>
<keyword evidence="1" id="KW-1133">Transmembrane helix</keyword>
<dbReference type="EMBL" id="BJLH01000001">
    <property type="protein sequence ID" value="GEA59137.1"/>
    <property type="molecule type" value="Genomic_DNA"/>
</dbReference>
<organism evidence="3 4">
    <name type="scientific">Vibrio comitans NBRC 102076</name>
    <dbReference type="NCBI Taxonomy" id="1219078"/>
    <lineage>
        <taxon>Bacteria</taxon>
        <taxon>Pseudomonadati</taxon>
        <taxon>Pseudomonadota</taxon>
        <taxon>Gammaproteobacteria</taxon>
        <taxon>Vibrionales</taxon>
        <taxon>Vibrionaceae</taxon>
        <taxon>Vibrio</taxon>
    </lineage>
</organism>
<feature type="transmembrane region" description="Helical" evidence="1">
    <location>
        <begin position="6"/>
        <end position="27"/>
    </location>
</feature>